<evidence type="ECO:0000313" key="2">
    <source>
        <dbReference type="Proteomes" id="UP000008553"/>
    </source>
</evidence>
<proteinExistence type="predicted"/>
<sequence length="49" mass="5770">MEPFSLPDDVQQQEQEALRFVPEEWGMQRQSEDTDFLFLNLGPNHPSVH</sequence>
<dbReference type="AlphaFoldDB" id="Q7R782"/>
<dbReference type="PaxDb" id="73239-Q7R782"/>
<accession>Q7R782</accession>
<evidence type="ECO:0000313" key="1">
    <source>
        <dbReference type="EMBL" id="EAA20223.1"/>
    </source>
</evidence>
<gene>
    <name evidence="1" type="ORF">PY07706</name>
</gene>
<name>Q7R782_PLAYO</name>
<comment type="caution">
    <text evidence="1">The sequence shown here is derived from an EMBL/GenBank/DDBJ whole genome shotgun (WGS) entry which is preliminary data.</text>
</comment>
<keyword evidence="2" id="KW-1185">Reference proteome</keyword>
<dbReference type="InParanoid" id="Q7R782"/>
<dbReference type="SUPFAM" id="SSF143243">
    <property type="entry name" value="Nqo5-like"/>
    <property type="match status" value="1"/>
</dbReference>
<organism evidence="1 2">
    <name type="scientific">Plasmodium yoelii yoelii</name>
    <dbReference type="NCBI Taxonomy" id="73239"/>
    <lineage>
        <taxon>Eukaryota</taxon>
        <taxon>Sar</taxon>
        <taxon>Alveolata</taxon>
        <taxon>Apicomplexa</taxon>
        <taxon>Aconoidasida</taxon>
        <taxon>Haemosporida</taxon>
        <taxon>Plasmodiidae</taxon>
        <taxon>Plasmodium</taxon>
        <taxon>Plasmodium (Vinckeia)</taxon>
    </lineage>
</organism>
<dbReference type="InterPro" id="IPR037232">
    <property type="entry name" value="NADH_quin_OxRdtase_su_C/D-like"/>
</dbReference>
<dbReference type="Proteomes" id="UP000008553">
    <property type="component" value="Unassembled WGS sequence"/>
</dbReference>
<feature type="non-terminal residue" evidence="1">
    <location>
        <position position="49"/>
    </location>
</feature>
<dbReference type="EMBL" id="AABL01002881">
    <property type="protein sequence ID" value="EAA20223.1"/>
    <property type="molecule type" value="Genomic_DNA"/>
</dbReference>
<reference evidence="1 2" key="1">
    <citation type="journal article" date="2002" name="Nature">
        <title>Genome sequence and comparative analysis of the model rodent malaria parasite Plasmodium yoelii yoelii.</title>
        <authorList>
            <person name="Carlton J.M."/>
            <person name="Angiuoli S.V."/>
            <person name="Suh B.B."/>
            <person name="Kooij T.W."/>
            <person name="Pertea M."/>
            <person name="Silva J.C."/>
            <person name="Ermolaeva M.D."/>
            <person name="Allen J.E."/>
            <person name="Selengut J.D."/>
            <person name="Koo H.L."/>
            <person name="Peterson J.D."/>
            <person name="Pop M."/>
            <person name="Kosack D.S."/>
            <person name="Shumway M.F."/>
            <person name="Bidwell S.L."/>
            <person name="Shallom S.J."/>
            <person name="van Aken S.E."/>
            <person name="Riedmuller S.B."/>
            <person name="Feldblyum T.V."/>
            <person name="Cho J.K."/>
            <person name="Quackenbush J."/>
            <person name="Sedegah M."/>
            <person name="Shoaibi A."/>
            <person name="Cummings L.M."/>
            <person name="Florens L."/>
            <person name="Yates J.R."/>
            <person name="Raine J.D."/>
            <person name="Sinden R.E."/>
            <person name="Harris M.A."/>
            <person name="Cunningham D.A."/>
            <person name="Preiser P.R."/>
            <person name="Bergman L.W."/>
            <person name="Vaidya A.B."/>
            <person name="van Lin L.H."/>
            <person name="Janse C.J."/>
            <person name="Waters A.P."/>
            <person name="Smith H.O."/>
            <person name="White O.R."/>
            <person name="Salzberg S.L."/>
            <person name="Venter J.C."/>
            <person name="Fraser C.M."/>
            <person name="Hoffman S.L."/>
            <person name="Gardner M.J."/>
            <person name="Carucci D.J."/>
        </authorList>
    </citation>
    <scope>NUCLEOTIDE SEQUENCE [LARGE SCALE GENOMIC DNA]</scope>
    <source>
        <strain evidence="1 2">17XNL</strain>
    </source>
</reference>
<protein>
    <submittedName>
        <fullName evidence="1">Uncharacterized protein</fullName>
    </submittedName>
</protein>